<dbReference type="Proteomes" id="UP001054902">
    <property type="component" value="Unassembled WGS sequence"/>
</dbReference>
<name>A0AAD3CIF3_9STRA</name>
<dbReference type="AlphaFoldDB" id="A0AAD3CIF3"/>
<gene>
    <name evidence="1" type="ORF">CTEN210_03181</name>
</gene>
<keyword evidence="2" id="KW-1185">Reference proteome</keyword>
<protein>
    <submittedName>
        <fullName evidence="1">Uncharacterized protein</fullName>
    </submittedName>
</protein>
<proteinExistence type="predicted"/>
<reference evidence="1 2" key="1">
    <citation type="journal article" date="2021" name="Sci. Rep.">
        <title>The genome of the diatom Chaetoceros tenuissimus carries an ancient integrated fragment of an extant virus.</title>
        <authorList>
            <person name="Hongo Y."/>
            <person name="Kimura K."/>
            <person name="Takaki Y."/>
            <person name="Yoshida Y."/>
            <person name="Baba S."/>
            <person name="Kobayashi G."/>
            <person name="Nagasaki K."/>
            <person name="Hano T."/>
            <person name="Tomaru Y."/>
        </authorList>
    </citation>
    <scope>NUCLEOTIDE SEQUENCE [LARGE SCALE GENOMIC DNA]</scope>
    <source>
        <strain evidence="1 2">NIES-3715</strain>
    </source>
</reference>
<accession>A0AAD3CIF3</accession>
<comment type="caution">
    <text evidence="1">The sequence shown here is derived from an EMBL/GenBank/DDBJ whole genome shotgun (WGS) entry which is preliminary data.</text>
</comment>
<evidence type="ECO:0000313" key="1">
    <source>
        <dbReference type="EMBL" id="GFH46707.1"/>
    </source>
</evidence>
<sequence length="313" mass="35050">MELTLNVDENGRTASASVYVQKNKPIDYSTKAFMFDNFDEDLRQQLIHDCEASIAPELPMTFWLSMNDKPRCLLEKMAKKIFNTHVKDKSGLDPKSSGCEWWVQVRPSEGKRSNSNSSEAKNGIQFHWDKDETLRDVGGGIFIHPHLSTVTYLTDEGAPTMVFQDSAPDEGLLSRKIQEAFISFPKVGKHLSFDGRFLHGAPSDLSPDSLDKVRRITFLVNIWLHHKPLGIEAFPSSMLHTLSNRVIKDVNVSKAIACKSISGSSTRNQTFTWGLSELMNISISLPLSLQDKDGNVRIHDTNGIACLNTIDNN</sequence>
<dbReference type="EMBL" id="BLLK01000022">
    <property type="protein sequence ID" value="GFH46707.1"/>
    <property type="molecule type" value="Genomic_DNA"/>
</dbReference>
<organism evidence="1 2">
    <name type="scientific">Chaetoceros tenuissimus</name>
    <dbReference type="NCBI Taxonomy" id="426638"/>
    <lineage>
        <taxon>Eukaryota</taxon>
        <taxon>Sar</taxon>
        <taxon>Stramenopiles</taxon>
        <taxon>Ochrophyta</taxon>
        <taxon>Bacillariophyta</taxon>
        <taxon>Coscinodiscophyceae</taxon>
        <taxon>Chaetocerotophycidae</taxon>
        <taxon>Chaetocerotales</taxon>
        <taxon>Chaetocerotaceae</taxon>
        <taxon>Chaetoceros</taxon>
    </lineage>
</organism>
<evidence type="ECO:0000313" key="2">
    <source>
        <dbReference type="Proteomes" id="UP001054902"/>
    </source>
</evidence>